<sequence length="61" mass="6472">MSPFWKIFIAIFSYISAIVGLGLAVVNASEKPPATSLAIVYGAAGLLFLAVGVLLSRRARY</sequence>
<evidence type="ECO:0000313" key="3">
    <source>
        <dbReference type="Proteomes" id="UP001589647"/>
    </source>
</evidence>
<gene>
    <name evidence="2" type="ORF">ACFFV7_19030</name>
</gene>
<keyword evidence="3" id="KW-1185">Reference proteome</keyword>
<dbReference type="RefSeq" id="WP_189646391.1">
    <property type="nucleotide sequence ID" value="NZ_BMRC01000002.1"/>
</dbReference>
<comment type="caution">
    <text evidence="2">The sequence shown here is derived from an EMBL/GenBank/DDBJ whole genome shotgun (WGS) entry which is preliminary data.</text>
</comment>
<evidence type="ECO:0000313" key="2">
    <source>
        <dbReference type="EMBL" id="MFB9203302.1"/>
    </source>
</evidence>
<organism evidence="2 3">
    <name type="scientific">Nonomuraea spiralis</name>
    <dbReference type="NCBI Taxonomy" id="46182"/>
    <lineage>
        <taxon>Bacteria</taxon>
        <taxon>Bacillati</taxon>
        <taxon>Actinomycetota</taxon>
        <taxon>Actinomycetes</taxon>
        <taxon>Streptosporangiales</taxon>
        <taxon>Streptosporangiaceae</taxon>
        <taxon>Nonomuraea</taxon>
    </lineage>
</organism>
<name>A0ABV5IG12_9ACTN</name>
<protein>
    <submittedName>
        <fullName evidence="2">Uncharacterized protein</fullName>
    </submittedName>
</protein>
<reference evidence="2 3" key="1">
    <citation type="submission" date="2024-09" db="EMBL/GenBank/DDBJ databases">
        <authorList>
            <person name="Sun Q."/>
            <person name="Mori K."/>
        </authorList>
    </citation>
    <scope>NUCLEOTIDE SEQUENCE [LARGE SCALE GENOMIC DNA]</scope>
    <source>
        <strain evidence="2 3">CCM 3426</strain>
    </source>
</reference>
<accession>A0ABV5IG12</accession>
<feature type="transmembrane region" description="Helical" evidence="1">
    <location>
        <begin position="34"/>
        <end position="55"/>
    </location>
</feature>
<keyword evidence="1" id="KW-0812">Transmembrane</keyword>
<evidence type="ECO:0000256" key="1">
    <source>
        <dbReference type="SAM" id="Phobius"/>
    </source>
</evidence>
<proteinExistence type="predicted"/>
<dbReference type="Proteomes" id="UP001589647">
    <property type="component" value="Unassembled WGS sequence"/>
</dbReference>
<feature type="transmembrane region" description="Helical" evidence="1">
    <location>
        <begin position="7"/>
        <end position="28"/>
    </location>
</feature>
<dbReference type="EMBL" id="JBHMEI010000013">
    <property type="protein sequence ID" value="MFB9203302.1"/>
    <property type="molecule type" value="Genomic_DNA"/>
</dbReference>
<keyword evidence="1" id="KW-0472">Membrane</keyword>
<keyword evidence="1" id="KW-1133">Transmembrane helix</keyword>